<evidence type="ECO:0000313" key="4">
    <source>
        <dbReference type="Proteomes" id="UP000176854"/>
    </source>
</evidence>
<dbReference type="InterPro" id="IPR007527">
    <property type="entry name" value="Znf_SWIM"/>
</dbReference>
<dbReference type="PROSITE" id="PS50966">
    <property type="entry name" value="ZF_SWIM"/>
    <property type="match status" value="1"/>
</dbReference>
<dbReference type="GO" id="GO:0008270">
    <property type="term" value="F:zinc ion binding"/>
    <property type="evidence" value="ECO:0007669"/>
    <property type="project" value="UniProtKB-KW"/>
</dbReference>
<organism evidence="3 4">
    <name type="scientific">Candidatus Gottesmanbacteria bacterium RBG_16_43_7</name>
    <dbReference type="NCBI Taxonomy" id="1798373"/>
    <lineage>
        <taxon>Bacteria</taxon>
        <taxon>Candidatus Gottesmaniibacteriota</taxon>
    </lineage>
</organism>
<protein>
    <recommendedName>
        <fullName evidence="2">SWIM-type domain-containing protein</fullName>
    </recommendedName>
</protein>
<keyword evidence="1" id="KW-0862">Zinc</keyword>
<feature type="domain" description="SWIM-type" evidence="2">
    <location>
        <begin position="52"/>
        <end position="88"/>
    </location>
</feature>
<evidence type="ECO:0000313" key="3">
    <source>
        <dbReference type="EMBL" id="OGG08980.1"/>
    </source>
</evidence>
<evidence type="ECO:0000259" key="2">
    <source>
        <dbReference type="PROSITE" id="PS50966"/>
    </source>
</evidence>
<accession>A0A1F5Z965</accession>
<keyword evidence="1" id="KW-0479">Metal-binding</keyword>
<proteinExistence type="predicted"/>
<dbReference type="STRING" id="1798373.A2154_05310"/>
<reference evidence="3 4" key="1">
    <citation type="journal article" date="2016" name="Nat. Commun.">
        <title>Thousands of microbial genomes shed light on interconnected biogeochemical processes in an aquifer system.</title>
        <authorList>
            <person name="Anantharaman K."/>
            <person name="Brown C.T."/>
            <person name="Hug L.A."/>
            <person name="Sharon I."/>
            <person name="Castelle C.J."/>
            <person name="Probst A.J."/>
            <person name="Thomas B.C."/>
            <person name="Singh A."/>
            <person name="Wilkins M.J."/>
            <person name="Karaoz U."/>
            <person name="Brodie E.L."/>
            <person name="Williams K.H."/>
            <person name="Hubbard S.S."/>
            <person name="Banfield J.F."/>
        </authorList>
    </citation>
    <scope>NUCLEOTIDE SEQUENCE [LARGE SCALE GENOMIC DNA]</scope>
</reference>
<dbReference type="AlphaFoldDB" id="A0A1F5Z965"/>
<evidence type="ECO:0000256" key="1">
    <source>
        <dbReference type="PROSITE-ProRule" id="PRU00325"/>
    </source>
</evidence>
<keyword evidence="1" id="KW-0863">Zinc-finger</keyword>
<gene>
    <name evidence="3" type="ORF">A2154_05310</name>
</gene>
<comment type="caution">
    <text evidence="3">The sequence shown here is derived from an EMBL/GenBank/DDBJ whole genome shotgun (WGS) entry which is preliminary data.</text>
</comment>
<name>A0A1F5Z965_9BACT</name>
<dbReference type="Pfam" id="PF04434">
    <property type="entry name" value="SWIM"/>
    <property type="match status" value="1"/>
</dbReference>
<dbReference type="EMBL" id="MFJC01000033">
    <property type="protein sequence ID" value="OGG08980.1"/>
    <property type="molecule type" value="Genomic_DNA"/>
</dbReference>
<sequence length="241" mass="26918">MIKPTFDLDKIKFSTDKTTFKKAVDLYESGKVTQFEEGIDSYTAIVLGTKPYQVSVEARDYNYSYCGCYLGQNNTLCKHMIAVAIYAVAGGKKLSEEEKTQITSPVASGVLGELKPEKINQVKKEITKAVSYIKYYRGPSRTWFAYQDSLTEGCNRLSAIISKLPISVQITDLIVNLLVRLDKKLQSGVDDSDGTVGGFIEETVKVLEEYARLDKNVIGSFNKLEGLQTCFGWEEPLVKML</sequence>
<dbReference type="Proteomes" id="UP000176854">
    <property type="component" value="Unassembled WGS sequence"/>
</dbReference>